<dbReference type="AlphaFoldDB" id="A0A9K3L217"/>
<evidence type="ECO:0000313" key="3">
    <source>
        <dbReference type="Proteomes" id="UP000693970"/>
    </source>
</evidence>
<sequence length="67" mass="7332">MSSSTAAMLRAQALRLFFSVLLHTLLAAVKRLANAFCAGKVLESSWARAPSNLSDFCPRPRLTESFC</sequence>
<organism evidence="2 3">
    <name type="scientific">Nitzschia inconspicua</name>
    <dbReference type="NCBI Taxonomy" id="303405"/>
    <lineage>
        <taxon>Eukaryota</taxon>
        <taxon>Sar</taxon>
        <taxon>Stramenopiles</taxon>
        <taxon>Ochrophyta</taxon>
        <taxon>Bacillariophyta</taxon>
        <taxon>Bacillariophyceae</taxon>
        <taxon>Bacillariophycidae</taxon>
        <taxon>Bacillariales</taxon>
        <taxon>Bacillariaceae</taxon>
        <taxon>Nitzschia</taxon>
    </lineage>
</organism>
<keyword evidence="3" id="KW-1185">Reference proteome</keyword>
<proteinExistence type="predicted"/>
<dbReference type="EMBL" id="JAGRRH010000016">
    <property type="protein sequence ID" value="KAG7354047.1"/>
    <property type="molecule type" value="Genomic_DNA"/>
</dbReference>
<comment type="caution">
    <text evidence="2">The sequence shown here is derived from an EMBL/GenBank/DDBJ whole genome shotgun (WGS) entry which is preliminary data.</text>
</comment>
<dbReference type="Proteomes" id="UP000693970">
    <property type="component" value="Unassembled WGS sequence"/>
</dbReference>
<feature type="chain" id="PRO_5039929923" description="Secreted protein" evidence="1">
    <location>
        <begin position="28"/>
        <end position="67"/>
    </location>
</feature>
<evidence type="ECO:0000313" key="2">
    <source>
        <dbReference type="EMBL" id="KAG7354047.1"/>
    </source>
</evidence>
<accession>A0A9K3L217</accession>
<feature type="signal peptide" evidence="1">
    <location>
        <begin position="1"/>
        <end position="27"/>
    </location>
</feature>
<evidence type="ECO:0008006" key="4">
    <source>
        <dbReference type="Google" id="ProtNLM"/>
    </source>
</evidence>
<keyword evidence="1" id="KW-0732">Signal</keyword>
<protein>
    <recommendedName>
        <fullName evidence="4">Secreted protein</fullName>
    </recommendedName>
</protein>
<gene>
    <name evidence="2" type="ORF">IV203_003403</name>
</gene>
<reference evidence="2" key="2">
    <citation type="submission" date="2021-04" db="EMBL/GenBank/DDBJ databases">
        <authorList>
            <person name="Podell S."/>
        </authorList>
    </citation>
    <scope>NUCLEOTIDE SEQUENCE</scope>
    <source>
        <strain evidence="2">Hildebrandi</strain>
    </source>
</reference>
<evidence type="ECO:0000256" key="1">
    <source>
        <dbReference type="SAM" id="SignalP"/>
    </source>
</evidence>
<reference evidence="2" key="1">
    <citation type="journal article" date="2021" name="Sci. Rep.">
        <title>Diploid genomic architecture of Nitzschia inconspicua, an elite biomass production diatom.</title>
        <authorList>
            <person name="Oliver A."/>
            <person name="Podell S."/>
            <person name="Pinowska A."/>
            <person name="Traller J.C."/>
            <person name="Smith S.R."/>
            <person name="McClure R."/>
            <person name="Beliaev A."/>
            <person name="Bohutskyi P."/>
            <person name="Hill E.A."/>
            <person name="Rabines A."/>
            <person name="Zheng H."/>
            <person name="Allen L.Z."/>
            <person name="Kuo A."/>
            <person name="Grigoriev I.V."/>
            <person name="Allen A.E."/>
            <person name="Hazlebeck D."/>
            <person name="Allen E.E."/>
        </authorList>
    </citation>
    <scope>NUCLEOTIDE SEQUENCE</scope>
    <source>
        <strain evidence="2">Hildebrandi</strain>
    </source>
</reference>
<name>A0A9K3L217_9STRA</name>